<feature type="domain" description="Phosphotyrosine protein phosphatase I" evidence="1">
    <location>
        <begin position="23"/>
        <end position="202"/>
    </location>
</feature>
<dbReference type="Proteomes" id="UP001445472">
    <property type="component" value="Unassembled WGS sequence"/>
</dbReference>
<dbReference type="SMART" id="SM00226">
    <property type="entry name" value="LMWPc"/>
    <property type="match status" value="1"/>
</dbReference>
<gene>
    <name evidence="2" type="ORF">ABT276_12765</name>
</gene>
<dbReference type="PANTHER" id="PTHR11717:SF31">
    <property type="entry name" value="LOW MOLECULAR WEIGHT PROTEIN-TYROSINE-PHOSPHATASE ETP-RELATED"/>
    <property type="match status" value="1"/>
</dbReference>
<evidence type="ECO:0000313" key="3">
    <source>
        <dbReference type="Proteomes" id="UP001445472"/>
    </source>
</evidence>
<keyword evidence="3" id="KW-1185">Reference proteome</keyword>
<dbReference type="PANTHER" id="PTHR11717">
    <property type="entry name" value="LOW MOLECULAR WEIGHT PROTEIN TYROSINE PHOSPHATASE"/>
    <property type="match status" value="1"/>
</dbReference>
<dbReference type="InterPro" id="IPR050438">
    <property type="entry name" value="LMW_PTPase"/>
</dbReference>
<dbReference type="EMBL" id="JBEPBX010000009">
    <property type="protein sequence ID" value="MER6614224.1"/>
    <property type="molecule type" value="Genomic_DNA"/>
</dbReference>
<evidence type="ECO:0000313" key="2">
    <source>
        <dbReference type="EMBL" id="MER6614224.1"/>
    </source>
</evidence>
<sequence length="206" mass="21394">MTEHAGVMLGSDSPSGTSRVPEFRVLTVCTANLYRSPLAECLLRKRLAAVRETIHLSSAGTQAVPGTPMERVAASAVVARGGEPSATGARRLTAGLVERADLVLGAGVEHREAAVRLAPVRALSRAFSLREFARLVRAEDGADLVDPAARFTALVAGAAARRGAATADTADDDVADPLGGSEAVVRECVRRVEESVERIAVAMGLG</sequence>
<accession>A0ABV1UTV0</accession>
<evidence type="ECO:0000259" key="1">
    <source>
        <dbReference type="SMART" id="SM00226"/>
    </source>
</evidence>
<organism evidence="2 3">
    <name type="scientific">Streptomyces xantholiticus</name>
    <dbReference type="NCBI Taxonomy" id="68285"/>
    <lineage>
        <taxon>Bacteria</taxon>
        <taxon>Bacillati</taxon>
        <taxon>Actinomycetota</taxon>
        <taxon>Actinomycetes</taxon>
        <taxon>Kitasatosporales</taxon>
        <taxon>Streptomycetaceae</taxon>
        <taxon>Streptomyces</taxon>
    </lineage>
</organism>
<proteinExistence type="predicted"/>
<dbReference type="InterPro" id="IPR023485">
    <property type="entry name" value="Ptyr_pPase"/>
</dbReference>
<comment type="caution">
    <text evidence="2">The sequence shown here is derived from an EMBL/GenBank/DDBJ whole genome shotgun (WGS) entry which is preliminary data.</text>
</comment>
<reference evidence="2 3" key="1">
    <citation type="submission" date="2024-06" db="EMBL/GenBank/DDBJ databases">
        <title>The Natural Products Discovery Center: Release of the First 8490 Sequenced Strains for Exploring Actinobacteria Biosynthetic Diversity.</title>
        <authorList>
            <person name="Kalkreuter E."/>
            <person name="Kautsar S.A."/>
            <person name="Yang D."/>
            <person name="Bader C.D."/>
            <person name="Teijaro C.N."/>
            <person name="Fluegel L."/>
            <person name="Davis C.M."/>
            <person name="Simpson J.R."/>
            <person name="Lauterbach L."/>
            <person name="Steele A.D."/>
            <person name="Gui C."/>
            <person name="Meng S."/>
            <person name="Li G."/>
            <person name="Viehrig K."/>
            <person name="Ye F."/>
            <person name="Su P."/>
            <person name="Kiefer A.F."/>
            <person name="Nichols A."/>
            <person name="Cepeda A.J."/>
            <person name="Yan W."/>
            <person name="Fan B."/>
            <person name="Jiang Y."/>
            <person name="Adhikari A."/>
            <person name="Zheng C.-J."/>
            <person name="Schuster L."/>
            <person name="Cowan T.M."/>
            <person name="Smanski M.J."/>
            <person name="Chevrette M.G."/>
            <person name="De Carvalho L.P.S."/>
            <person name="Shen B."/>
        </authorList>
    </citation>
    <scope>NUCLEOTIDE SEQUENCE [LARGE SCALE GENOMIC DNA]</scope>
    <source>
        <strain evidence="2 3">NPDC000837</strain>
    </source>
</reference>
<dbReference type="Pfam" id="PF01451">
    <property type="entry name" value="LMWPc"/>
    <property type="match status" value="1"/>
</dbReference>
<dbReference type="RefSeq" id="WP_351976116.1">
    <property type="nucleotide sequence ID" value="NZ_JBEPBX010000009.1"/>
</dbReference>
<dbReference type="SUPFAM" id="SSF52788">
    <property type="entry name" value="Phosphotyrosine protein phosphatases I"/>
    <property type="match status" value="1"/>
</dbReference>
<dbReference type="InterPro" id="IPR036196">
    <property type="entry name" value="Ptyr_pPase_sf"/>
</dbReference>
<dbReference type="Gene3D" id="3.40.50.2300">
    <property type="match status" value="1"/>
</dbReference>
<protein>
    <submittedName>
        <fullName evidence="2">Low molecular weight phosphatase family protein</fullName>
    </submittedName>
</protein>
<name>A0ABV1UTV0_9ACTN</name>